<name>A0A0F8W3K2_9EURO</name>
<dbReference type="Gene3D" id="1.10.840.10">
    <property type="entry name" value="Ras guanine-nucleotide exchange factors catalytic domain"/>
    <property type="match status" value="1"/>
</dbReference>
<evidence type="ECO:0000259" key="4">
    <source>
        <dbReference type="PROSITE" id="PS50009"/>
    </source>
</evidence>
<organism evidence="6 7">
    <name type="scientific">Aspergillus ochraceoroseus</name>
    <dbReference type="NCBI Taxonomy" id="138278"/>
    <lineage>
        <taxon>Eukaryota</taxon>
        <taxon>Fungi</taxon>
        <taxon>Dikarya</taxon>
        <taxon>Ascomycota</taxon>
        <taxon>Pezizomycotina</taxon>
        <taxon>Eurotiomycetes</taxon>
        <taxon>Eurotiomycetidae</taxon>
        <taxon>Eurotiales</taxon>
        <taxon>Aspergillaceae</taxon>
        <taxon>Aspergillus</taxon>
        <taxon>Aspergillus subgen. Nidulantes</taxon>
    </lineage>
</organism>
<evidence type="ECO:0000256" key="1">
    <source>
        <dbReference type="ARBA" id="ARBA00022658"/>
    </source>
</evidence>
<dbReference type="PROSITE" id="PS50212">
    <property type="entry name" value="RASGEF_NTER"/>
    <property type="match status" value="1"/>
</dbReference>
<dbReference type="GO" id="GO:0005886">
    <property type="term" value="C:plasma membrane"/>
    <property type="evidence" value="ECO:0007669"/>
    <property type="project" value="TreeGrafter"/>
</dbReference>
<evidence type="ECO:0000256" key="2">
    <source>
        <dbReference type="PROSITE-ProRule" id="PRU00168"/>
    </source>
</evidence>
<evidence type="ECO:0000259" key="5">
    <source>
        <dbReference type="PROSITE" id="PS50212"/>
    </source>
</evidence>
<dbReference type="InterPro" id="IPR036964">
    <property type="entry name" value="RASGEF_cat_dom_sf"/>
</dbReference>
<reference evidence="6 7" key="1">
    <citation type="submission" date="2015-02" db="EMBL/GenBank/DDBJ databases">
        <title>Draft Genome Sequences of Two Closely-Related Aflatoxigenic Aspergillus Species Obtained from the Cote d'Ivoire.</title>
        <authorList>
            <person name="Moore G.G."/>
            <person name="Beltz S.B."/>
            <person name="Mack B.M."/>
        </authorList>
    </citation>
    <scope>NUCLEOTIDE SEQUENCE [LARGE SCALE GENOMIC DNA]</scope>
    <source>
        <strain evidence="6 7">SRRC1432</strain>
    </source>
</reference>
<dbReference type="PROSITE" id="PS50009">
    <property type="entry name" value="RASGEF_CAT"/>
    <property type="match status" value="1"/>
</dbReference>
<dbReference type="GO" id="GO:0007265">
    <property type="term" value="P:Ras protein signal transduction"/>
    <property type="evidence" value="ECO:0007669"/>
    <property type="project" value="TreeGrafter"/>
</dbReference>
<feature type="domain" description="N-terminal Ras-GEF" evidence="5">
    <location>
        <begin position="355"/>
        <end position="480"/>
    </location>
</feature>
<dbReference type="AlphaFoldDB" id="A0A0F8W3K2"/>
<keyword evidence="1 2" id="KW-0344">Guanine-nucleotide releasing factor</keyword>
<gene>
    <name evidence="6" type="ORF">AOCH_001917</name>
</gene>
<dbReference type="CDD" id="cd00882">
    <property type="entry name" value="Ras_like_GTPase"/>
    <property type="match status" value="1"/>
</dbReference>
<feature type="compositionally biased region" description="Polar residues" evidence="3">
    <location>
        <begin position="315"/>
        <end position="325"/>
    </location>
</feature>
<feature type="compositionally biased region" description="Polar residues" evidence="3">
    <location>
        <begin position="254"/>
        <end position="287"/>
    </location>
</feature>
<feature type="compositionally biased region" description="Basic residues" evidence="3">
    <location>
        <begin position="860"/>
        <end position="876"/>
    </location>
</feature>
<dbReference type="InterPro" id="IPR008937">
    <property type="entry name" value="Ras-like_GEF"/>
</dbReference>
<dbReference type="PANTHER" id="PTHR23113">
    <property type="entry name" value="GUANINE NUCLEOTIDE EXCHANGE FACTOR"/>
    <property type="match status" value="1"/>
</dbReference>
<dbReference type="SUPFAM" id="SSF52540">
    <property type="entry name" value="P-loop containing nucleoside triphosphate hydrolases"/>
    <property type="match status" value="1"/>
</dbReference>
<dbReference type="InterPro" id="IPR001895">
    <property type="entry name" value="RASGEF_cat_dom"/>
</dbReference>
<dbReference type="GO" id="GO:0005085">
    <property type="term" value="F:guanyl-nucleotide exchange factor activity"/>
    <property type="evidence" value="ECO:0007669"/>
    <property type="project" value="UniProtKB-KW"/>
</dbReference>
<dbReference type="InterPro" id="IPR027417">
    <property type="entry name" value="P-loop_NTPase"/>
</dbReference>
<dbReference type="Gene3D" id="3.40.50.300">
    <property type="entry name" value="P-loop containing nucleotide triphosphate hydrolases"/>
    <property type="match status" value="1"/>
</dbReference>
<dbReference type="InterPro" id="IPR023578">
    <property type="entry name" value="Ras_GEF_dom_sf"/>
</dbReference>
<dbReference type="SMART" id="SM00147">
    <property type="entry name" value="RasGEF"/>
    <property type="match status" value="1"/>
</dbReference>
<dbReference type="CDD" id="cd06224">
    <property type="entry name" value="REM"/>
    <property type="match status" value="1"/>
</dbReference>
<evidence type="ECO:0008006" key="8">
    <source>
        <dbReference type="Google" id="ProtNLM"/>
    </source>
</evidence>
<dbReference type="Pfam" id="PF13233">
    <property type="entry name" value="Complex1_LYR_2"/>
    <property type="match status" value="1"/>
</dbReference>
<dbReference type="Proteomes" id="UP000034947">
    <property type="component" value="Unassembled WGS sequence"/>
</dbReference>
<feature type="compositionally biased region" description="Basic residues" evidence="3">
    <location>
        <begin position="305"/>
        <end position="314"/>
    </location>
</feature>
<dbReference type="PANTHER" id="PTHR23113:SF348">
    <property type="entry name" value="GUANYL-NUCLEOTIDE EXCHANGE FACTOR RASGEF, PUTATIVE (AFU_ORTHOLOGUE AFUA_1G04700)-RELATED"/>
    <property type="match status" value="1"/>
</dbReference>
<dbReference type="SUPFAM" id="SSF48366">
    <property type="entry name" value="Ras GEF"/>
    <property type="match status" value="1"/>
</dbReference>
<dbReference type="Pfam" id="PF00618">
    <property type="entry name" value="RasGEF_N"/>
    <property type="match status" value="1"/>
</dbReference>
<evidence type="ECO:0000256" key="3">
    <source>
        <dbReference type="SAM" id="MobiDB-lite"/>
    </source>
</evidence>
<dbReference type="VEuPathDB" id="FungiDB:P175DRAFT_0491658"/>
<feature type="region of interest" description="Disordered" evidence="3">
    <location>
        <begin position="200"/>
        <end position="360"/>
    </location>
</feature>
<keyword evidence="7" id="KW-1185">Reference proteome</keyword>
<dbReference type="EMBL" id="JYKN01003457">
    <property type="protein sequence ID" value="KKK12475.1"/>
    <property type="molecule type" value="Genomic_DNA"/>
</dbReference>
<sequence length="989" mass="110422">MGVGDKVGRTLIEEEEIQSPGRRHGMALPHAGNEVSLKPSFPHVSIAVVGGDRVGKTAFIESALEMKRPLSSRSTTKKMSLDGTVYVVRLLEMHSREISLTSDGKVQWPRLGNDSPQMVDGVLLLHDATRPETLPEMVEMLASVPFVFAATKCDVRTPDGPVETSVGSYDVHRTSLESPQAQKMCIAVVLRAVFSQKDVVAEKRPNSSSTQEWHHTRTRSETPTPSLSGAAGGPFRSALDSGVDGYGVDRHPSDSTTSLTLASNAQGSRYARSNSQPVRPHTPTSGPLLNPMRPSATMDSSPNKDRHRQHRLHTTWRNSGGSDAFNSFLDMGDDIDGPRSAPSSPDSKDKASSESSSNETGFTFDELVDRLVSQPMSKQDSKFASIFLCLYRKFAAPATLLNALINRFERNEKNITDQLTRIADQLRLLNVMAQWVSEYSGDLAYPKTRKRIVDFVSTLEKSHFYMFAAKEIGSYLEVNAEDDDIGWAFRDGEAEAFEGQETFFDSSARSSPSMFLGGVSIDDDANEEEEDPIYSMSALDLSEGVHDSSSKLSATLSNPPVAEKPGTVSSQSFTFLSIEAAQRESQNLELTARIPLTKVQWRQLMEIPDDEFAQEMTRIDWIMFNSFRPRDLVRHVSLSGPDKDKIQSLKHVNRMIKQFNHVAFFVASLVLLRDKPKHRARALEKFMSIAQKLRRLNNYNSLGAVIAGINGTPVHRLNQTRELVPVQAQKAFMRLVILMGTQKSHFAYRLAWDNSFGERIPFLPLHRRDLVSAEEGNKTLIGDTRTRINWKKFEVMGEVVLGIQHSQKTPYPHLHRYEDATRAILDMKLSGDDEVGYVSFKQYIQLLTDGRNYMPAPKNPKSKSKSKGKQKPKCHSPHTPNPPTARCSANFLAAPSPHLLLHRCTTESAKPTAPRRKKKPGGEIDAEELLLRRVQEAEQFAVYARAQRTYAMLVERYNPGSAMDEEERIRLTARRVGLDLPVEAEKEGM</sequence>
<dbReference type="InterPro" id="IPR000651">
    <property type="entry name" value="Ras-like_Gua-exchang_fac_N"/>
</dbReference>
<dbReference type="Pfam" id="PF00617">
    <property type="entry name" value="RasGEF"/>
    <property type="match status" value="1"/>
</dbReference>
<dbReference type="Gene3D" id="1.20.870.10">
    <property type="entry name" value="Son of sevenless (SoS) protein Chain: S domain 1"/>
    <property type="match status" value="1"/>
</dbReference>
<comment type="caution">
    <text evidence="6">The sequence shown here is derived from an EMBL/GenBank/DDBJ whole genome shotgun (WGS) entry which is preliminary data.</text>
</comment>
<proteinExistence type="predicted"/>
<protein>
    <recommendedName>
        <fullName evidence="8">Ras guanyl-nucleotide exchange factor RasGEF</fullName>
    </recommendedName>
</protein>
<dbReference type="VEuPathDB" id="FungiDB:P175DRAFT_0499818"/>
<dbReference type="OrthoDB" id="28357at2759"/>
<accession>A0A0F8W3K2</accession>
<evidence type="ECO:0000313" key="7">
    <source>
        <dbReference type="Proteomes" id="UP000034947"/>
    </source>
</evidence>
<feature type="domain" description="Ras-GEF" evidence="4">
    <location>
        <begin position="608"/>
        <end position="840"/>
    </location>
</feature>
<feature type="region of interest" description="Disordered" evidence="3">
    <location>
        <begin position="851"/>
        <end position="889"/>
    </location>
</feature>
<evidence type="ECO:0000313" key="6">
    <source>
        <dbReference type="EMBL" id="KKK12475.1"/>
    </source>
</evidence>